<keyword evidence="3" id="KW-1185">Reference proteome</keyword>
<reference evidence="3" key="1">
    <citation type="submission" date="2016-10" db="EMBL/GenBank/DDBJ databases">
        <authorList>
            <person name="Varghese N."/>
            <person name="Submissions S."/>
        </authorList>
    </citation>
    <scope>NUCLEOTIDE SEQUENCE [LARGE SCALE GENOMIC DNA]</scope>
    <source>
        <strain evidence="3">DC30,IBRC 10041,KCTC 4046</strain>
    </source>
</reference>
<organism evidence="2 3">
    <name type="scientific">Halopenitus persicus</name>
    <dbReference type="NCBI Taxonomy" id="1048396"/>
    <lineage>
        <taxon>Archaea</taxon>
        <taxon>Methanobacteriati</taxon>
        <taxon>Methanobacteriota</taxon>
        <taxon>Stenosarchaea group</taxon>
        <taxon>Halobacteria</taxon>
        <taxon>Halobacteriales</taxon>
        <taxon>Haloferacaceae</taxon>
        <taxon>Halopenitus</taxon>
    </lineage>
</organism>
<evidence type="ECO:0000256" key="1">
    <source>
        <dbReference type="SAM" id="MobiDB-lite"/>
    </source>
</evidence>
<dbReference type="AlphaFoldDB" id="A0A1H3G2L4"/>
<evidence type="ECO:0000313" key="2">
    <source>
        <dbReference type="EMBL" id="SDX97491.1"/>
    </source>
</evidence>
<gene>
    <name evidence="2" type="ORF">SAMN05216564_102311</name>
</gene>
<name>A0A1H3G2L4_9EURY</name>
<dbReference type="EMBL" id="FNPC01000002">
    <property type="protein sequence ID" value="SDX97491.1"/>
    <property type="molecule type" value="Genomic_DNA"/>
</dbReference>
<feature type="compositionally biased region" description="Low complexity" evidence="1">
    <location>
        <begin position="90"/>
        <end position="103"/>
    </location>
</feature>
<protein>
    <submittedName>
        <fullName evidence="2">Uncharacterized protein</fullName>
    </submittedName>
</protein>
<evidence type="ECO:0000313" key="3">
    <source>
        <dbReference type="Proteomes" id="UP000199079"/>
    </source>
</evidence>
<feature type="region of interest" description="Disordered" evidence="1">
    <location>
        <begin position="90"/>
        <end position="115"/>
    </location>
</feature>
<accession>A0A1H3G2L4</accession>
<sequence>MTGSDPPPIVAAVAELLARDRPVADDGSDAASSPGAAAAGLTVVEVGIGDRHDAARTLADAGHDVIAIDVTERDVPSGVRFIRADVHALADGSSSVTDGSSSTADDRPGDPSPPAVDAVYARNLPAEIQPATARFASRIGAPLAFTTLGFEVPSPSLPPSLERRSAGPETVFVLAD</sequence>
<dbReference type="RefSeq" id="WP_021073138.1">
    <property type="nucleotide sequence ID" value="NZ_FNPC01000002.1"/>
</dbReference>
<dbReference type="Proteomes" id="UP000199079">
    <property type="component" value="Unassembled WGS sequence"/>
</dbReference>
<dbReference type="Pfam" id="PF03686">
    <property type="entry name" value="UPF0146"/>
    <property type="match status" value="1"/>
</dbReference>
<proteinExistence type="predicted"/>
<dbReference type="InterPro" id="IPR005353">
    <property type="entry name" value="UPF0146"/>
</dbReference>